<dbReference type="CDD" id="cd00397">
    <property type="entry name" value="DNA_BRE_C"/>
    <property type="match status" value="1"/>
</dbReference>
<evidence type="ECO:0000259" key="2">
    <source>
        <dbReference type="Pfam" id="PF00589"/>
    </source>
</evidence>
<dbReference type="InterPro" id="IPR048120">
    <property type="entry name" value="Integrase-like"/>
</dbReference>
<sequence length="516" mass="57838">MDNIVNRNALSVSNVSKSVSFNGYEFDMYSDVWKLNKDREIRVGFVAEFESSIQEDIRATLVYFAENKSVGHVANVCREIKGYVDNGFRTITQEGVLAYKSKFSSKRDEYRVAVLRVFLKQLYFLEFKAVSDQVFELLSSWKLSGNDKGMAVLSLDPEEGPYSDIEFEAIRSGLDNKYAESVIDDEEYSLAQLFAATGRRPIQIASLKIGDLSIDSDTLELPVYMLQIPKAKVRGRGFRAEFTGFALIESIGQVLSVHIANVKKKAERQIGRVLSKKERDLLPMFPDDIRQFKNLSSEDMMAALAMDVAHRKTSDITSKLKSIINKLQITSERTGKPLKTTGYRFRYTLGTRAAREGAGVLTIATLLDHSDTQNTKVYVANIPEHAATISEIMNGSLMRYASAFQGEVVESEDSVLSAVPGAQRIRTSDSSDNVGSCGTNAMCRDYAPVACYTCPKFKAWRDAPHHLILKWLLDERERIVEETNDLEIAAINDRAIYAVTQVMKRCDELRGDAAYG</sequence>
<reference evidence="3 4" key="1">
    <citation type="submission" date="2016-11" db="EMBL/GenBank/DDBJ databases">
        <title>Mixed transmission modes and dynamic genome evolution in an obligate animal-bacterial symbiosis.</title>
        <authorList>
            <person name="Russell S.L."/>
            <person name="Corbett-Detig R.B."/>
            <person name="Cavanaugh C.M."/>
        </authorList>
    </citation>
    <scope>NUCLEOTIDE SEQUENCE [LARGE SCALE GENOMIC DNA]</scope>
    <source>
        <strain evidence="3">Sveles-Q1</strain>
    </source>
</reference>
<evidence type="ECO:0000313" key="4">
    <source>
        <dbReference type="Proteomes" id="UP000191110"/>
    </source>
</evidence>
<dbReference type="InterPro" id="IPR013762">
    <property type="entry name" value="Integrase-like_cat_sf"/>
</dbReference>
<dbReference type="SUPFAM" id="SSF56349">
    <property type="entry name" value="DNA breaking-rejoining enzymes"/>
    <property type="match status" value="1"/>
</dbReference>
<dbReference type="RefSeq" id="WP_172840296.1">
    <property type="nucleotide sequence ID" value="NZ_MPRL01000041.1"/>
</dbReference>
<dbReference type="GO" id="GO:0006310">
    <property type="term" value="P:DNA recombination"/>
    <property type="evidence" value="ECO:0007669"/>
    <property type="project" value="UniProtKB-KW"/>
</dbReference>
<keyword evidence="1" id="KW-0233">DNA recombination</keyword>
<dbReference type="GO" id="GO:0003677">
    <property type="term" value="F:DNA binding"/>
    <property type="evidence" value="ECO:0007669"/>
    <property type="project" value="InterPro"/>
</dbReference>
<dbReference type="AlphaFoldDB" id="A0A1T2L3Z0"/>
<name>A0A1T2L3Z0_9GAMM</name>
<dbReference type="GO" id="GO:0015074">
    <property type="term" value="P:DNA integration"/>
    <property type="evidence" value="ECO:0007669"/>
    <property type="project" value="InterPro"/>
</dbReference>
<accession>A0A1T2L3Z0</accession>
<feature type="domain" description="Tyr recombinase" evidence="2">
    <location>
        <begin position="186"/>
        <end position="382"/>
    </location>
</feature>
<protein>
    <recommendedName>
        <fullName evidence="2">Tyr recombinase domain-containing protein</fullName>
    </recommendedName>
</protein>
<dbReference type="Gene3D" id="1.10.443.10">
    <property type="entry name" value="Intergrase catalytic core"/>
    <property type="match status" value="1"/>
</dbReference>
<dbReference type="NCBIfam" id="NF041502">
    <property type="entry name" value="integrase_1"/>
    <property type="match status" value="1"/>
</dbReference>
<dbReference type="InterPro" id="IPR002104">
    <property type="entry name" value="Integrase_catalytic"/>
</dbReference>
<dbReference type="Pfam" id="PF00589">
    <property type="entry name" value="Phage_integrase"/>
    <property type="match status" value="1"/>
</dbReference>
<proteinExistence type="predicted"/>
<organism evidence="3 4">
    <name type="scientific">Solemya pervernicosa gill symbiont</name>
    <dbReference type="NCBI Taxonomy" id="642797"/>
    <lineage>
        <taxon>Bacteria</taxon>
        <taxon>Pseudomonadati</taxon>
        <taxon>Pseudomonadota</taxon>
        <taxon>Gammaproteobacteria</taxon>
        <taxon>sulfur-oxidizing symbionts</taxon>
    </lineage>
</organism>
<evidence type="ECO:0000256" key="1">
    <source>
        <dbReference type="ARBA" id="ARBA00023172"/>
    </source>
</evidence>
<evidence type="ECO:0000313" key="3">
    <source>
        <dbReference type="EMBL" id="OOZ39823.1"/>
    </source>
</evidence>
<dbReference type="Proteomes" id="UP000191110">
    <property type="component" value="Unassembled WGS sequence"/>
</dbReference>
<keyword evidence="4" id="KW-1185">Reference proteome</keyword>
<dbReference type="EMBL" id="MPRL01000041">
    <property type="protein sequence ID" value="OOZ39823.1"/>
    <property type="molecule type" value="Genomic_DNA"/>
</dbReference>
<comment type="caution">
    <text evidence="3">The sequence shown here is derived from an EMBL/GenBank/DDBJ whole genome shotgun (WGS) entry which is preliminary data.</text>
</comment>
<gene>
    <name evidence="3" type="ORF">BOW53_10210</name>
</gene>
<dbReference type="InterPro" id="IPR011010">
    <property type="entry name" value="DNA_brk_join_enz"/>
</dbReference>